<proteinExistence type="inferred from homology"/>
<dbReference type="PANTHER" id="PTHR30203">
    <property type="entry name" value="OUTER MEMBRANE CATION EFFLUX PROTEIN"/>
    <property type="match status" value="1"/>
</dbReference>
<comment type="similarity">
    <text evidence="1">Belongs to the outer membrane factor (OMF) (TC 1.B.17) family.</text>
</comment>
<evidence type="ECO:0000256" key="2">
    <source>
        <dbReference type="SAM" id="Coils"/>
    </source>
</evidence>
<comment type="caution">
    <text evidence="4">The sequence shown here is derived from an EMBL/GenBank/DDBJ whole genome shotgun (WGS) entry which is preliminary data.</text>
</comment>
<organism evidence="4 5">
    <name type="scientific">Eiseniibacteriota bacterium</name>
    <dbReference type="NCBI Taxonomy" id="2212470"/>
    <lineage>
        <taxon>Bacteria</taxon>
        <taxon>Candidatus Eiseniibacteriota</taxon>
    </lineage>
</organism>
<evidence type="ECO:0000313" key="5">
    <source>
        <dbReference type="Proteomes" id="UP000739538"/>
    </source>
</evidence>
<evidence type="ECO:0000313" key="4">
    <source>
        <dbReference type="EMBL" id="MCA9759057.1"/>
    </source>
</evidence>
<reference evidence="4" key="2">
    <citation type="journal article" date="2021" name="Microbiome">
        <title>Successional dynamics and alternative stable states in a saline activated sludge microbial community over 9 years.</title>
        <authorList>
            <person name="Wang Y."/>
            <person name="Ye J."/>
            <person name="Ju F."/>
            <person name="Liu L."/>
            <person name="Boyd J.A."/>
            <person name="Deng Y."/>
            <person name="Parks D.H."/>
            <person name="Jiang X."/>
            <person name="Yin X."/>
            <person name="Woodcroft B.J."/>
            <person name="Tyson G.W."/>
            <person name="Hugenholtz P."/>
            <person name="Polz M.F."/>
            <person name="Zhang T."/>
        </authorList>
    </citation>
    <scope>NUCLEOTIDE SEQUENCE</scope>
    <source>
        <strain evidence="4">HKST-UBA02</strain>
    </source>
</reference>
<dbReference type="Pfam" id="PF02321">
    <property type="entry name" value="OEP"/>
    <property type="match status" value="1"/>
</dbReference>
<dbReference type="SUPFAM" id="SSF56954">
    <property type="entry name" value="Outer membrane efflux proteins (OEP)"/>
    <property type="match status" value="1"/>
</dbReference>
<dbReference type="AlphaFoldDB" id="A0A956NI05"/>
<dbReference type="PANTHER" id="PTHR30203:SF24">
    <property type="entry name" value="BLR4935 PROTEIN"/>
    <property type="match status" value="1"/>
</dbReference>
<feature type="compositionally biased region" description="Basic and acidic residues" evidence="3">
    <location>
        <begin position="59"/>
        <end position="74"/>
    </location>
</feature>
<reference evidence="4" key="1">
    <citation type="submission" date="2020-04" db="EMBL/GenBank/DDBJ databases">
        <authorList>
            <person name="Zhang T."/>
        </authorList>
    </citation>
    <scope>NUCLEOTIDE SEQUENCE</scope>
    <source>
        <strain evidence="4">HKST-UBA02</strain>
    </source>
</reference>
<name>A0A956NI05_UNCEI</name>
<protein>
    <submittedName>
        <fullName evidence="4">TolC family protein</fullName>
    </submittedName>
</protein>
<dbReference type="Gene3D" id="1.20.1600.10">
    <property type="entry name" value="Outer membrane efflux proteins (OEP)"/>
    <property type="match status" value="1"/>
</dbReference>
<dbReference type="EMBL" id="JAGQHS010000256">
    <property type="protein sequence ID" value="MCA9759057.1"/>
    <property type="molecule type" value="Genomic_DNA"/>
</dbReference>
<dbReference type="Proteomes" id="UP000739538">
    <property type="component" value="Unassembled WGS sequence"/>
</dbReference>
<sequence>MNSTVPTALAVRHRPWRWLLQFAAAAAWVTLCGCAGTDRTLLADWRAAGDPAHGFAPSESERDASDSGPPERYETLGVGERASRDAVLSSLDEVLRTARERSPRLASAWFEWEAALAREPQAGSWPDPMVGYGYLAREIETRVGPQRHRFSISQNVPLGRTGPASAAAREGAREGAASFEATWWAVRESVTSSWYELYRLARAREVLEAHFEILRGWEEIARVRYTTGQLDYAALLRVQVEIAKLSDEIESTKESARVATAKLNAELDRDADAPIEAATEIDVHSIDTGPIEGGRGDLDALLVEFRQSNPAVEVAQRRVSQLELREVVARRSTWPELSLGIEYLETGPARMETAESGKDAVVLKVGASIPLGRSRNRAIREEAEARTEARRRDLVRTQRTEEASLLASAYAYRDADRRVSFLEQEQIPRIAQSIEVMEEQFAAGDAMLLELLDLQRTWLDAELQLDRARAERGERLAQVEASLGRELESKGETR</sequence>
<dbReference type="InterPro" id="IPR003423">
    <property type="entry name" value="OMP_efflux"/>
</dbReference>
<dbReference type="InterPro" id="IPR010131">
    <property type="entry name" value="MdtP/NodT-like"/>
</dbReference>
<dbReference type="GO" id="GO:0015562">
    <property type="term" value="F:efflux transmembrane transporter activity"/>
    <property type="evidence" value="ECO:0007669"/>
    <property type="project" value="InterPro"/>
</dbReference>
<feature type="coiled-coil region" evidence="2">
    <location>
        <begin position="235"/>
        <end position="262"/>
    </location>
</feature>
<accession>A0A956NI05</accession>
<evidence type="ECO:0000256" key="1">
    <source>
        <dbReference type="ARBA" id="ARBA00007613"/>
    </source>
</evidence>
<gene>
    <name evidence="4" type="ORF">KDA27_24910</name>
</gene>
<evidence type="ECO:0000256" key="3">
    <source>
        <dbReference type="SAM" id="MobiDB-lite"/>
    </source>
</evidence>
<keyword evidence="2" id="KW-0175">Coiled coil</keyword>
<feature type="region of interest" description="Disordered" evidence="3">
    <location>
        <begin position="52"/>
        <end position="79"/>
    </location>
</feature>